<proteinExistence type="predicted"/>
<gene>
    <name evidence="2" type="ORF">SBF1_1620015</name>
</gene>
<evidence type="ECO:0000313" key="3">
    <source>
        <dbReference type="Proteomes" id="UP000238916"/>
    </source>
</evidence>
<reference evidence="3" key="1">
    <citation type="submission" date="2018-02" db="EMBL/GenBank/DDBJ databases">
        <authorList>
            <person name="Hausmann B."/>
        </authorList>
    </citation>
    <scope>NUCLEOTIDE SEQUENCE [LARGE SCALE GENOMIC DNA]</scope>
    <source>
        <strain evidence="3">Peat soil MAG SbF1</strain>
    </source>
</reference>
<dbReference type="SUPFAM" id="SSF46785">
    <property type="entry name" value="Winged helix' DNA-binding domain"/>
    <property type="match status" value="1"/>
</dbReference>
<dbReference type="AlphaFoldDB" id="A0A2U3KA98"/>
<evidence type="ECO:0000313" key="2">
    <source>
        <dbReference type="EMBL" id="SPF36477.1"/>
    </source>
</evidence>
<name>A0A2U3KA98_9FIRM</name>
<sequence length="129" mass="14586">MLYSPLGENKALRVQGCLVTDDEVQRVITHWKELGKPEYLDPERLFAGSTLKNEESNGADDALFLDAGQLFIRTSMASVSYLQRRLKLGYARAARLMDMLEEQGVVGAYEGNKPRQVLITLEEFNDRFG</sequence>
<dbReference type="PANTHER" id="PTHR22683">
    <property type="entry name" value="SPORULATION PROTEIN RELATED"/>
    <property type="match status" value="1"/>
</dbReference>
<accession>A0A2U3KA98</accession>
<dbReference type="Proteomes" id="UP000238916">
    <property type="component" value="Unassembled WGS sequence"/>
</dbReference>
<dbReference type="PANTHER" id="PTHR22683:SF41">
    <property type="entry name" value="DNA TRANSLOCASE FTSK"/>
    <property type="match status" value="1"/>
</dbReference>
<dbReference type="Pfam" id="PF09397">
    <property type="entry name" value="FtsK_gamma"/>
    <property type="match status" value="1"/>
</dbReference>
<feature type="domain" description="FtsK gamma" evidence="1">
    <location>
        <begin position="57"/>
        <end position="122"/>
    </location>
</feature>
<dbReference type="InterPro" id="IPR036388">
    <property type="entry name" value="WH-like_DNA-bd_sf"/>
</dbReference>
<dbReference type="EMBL" id="OMOF01000071">
    <property type="protein sequence ID" value="SPF36477.1"/>
    <property type="molecule type" value="Genomic_DNA"/>
</dbReference>
<protein>
    <recommendedName>
        <fullName evidence="1">FtsK gamma domain-containing protein</fullName>
    </recommendedName>
</protein>
<evidence type="ECO:0000259" key="1">
    <source>
        <dbReference type="SMART" id="SM00843"/>
    </source>
</evidence>
<dbReference type="SMART" id="SM00843">
    <property type="entry name" value="Ftsk_gamma"/>
    <property type="match status" value="1"/>
</dbReference>
<dbReference type="InterPro" id="IPR036390">
    <property type="entry name" value="WH_DNA-bd_sf"/>
</dbReference>
<organism evidence="2 3">
    <name type="scientific">Candidatus Desulfosporosinus infrequens</name>
    <dbReference type="NCBI Taxonomy" id="2043169"/>
    <lineage>
        <taxon>Bacteria</taxon>
        <taxon>Bacillati</taxon>
        <taxon>Bacillota</taxon>
        <taxon>Clostridia</taxon>
        <taxon>Eubacteriales</taxon>
        <taxon>Desulfitobacteriaceae</taxon>
        <taxon>Desulfosporosinus</taxon>
    </lineage>
</organism>
<dbReference type="InterPro" id="IPR018541">
    <property type="entry name" value="Ftsk_gamma"/>
</dbReference>
<dbReference type="Gene3D" id="1.10.10.10">
    <property type="entry name" value="Winged helix-like DNA-binding domain superfamily/Winged helix DNA-binding domain"/>
    <property type="match status" value="1"/>
</dbReference>
<dbReference type="InterPro" id="IPR050206">
    <property type="entry name" value="FtsK/SpoIIIE/SftA"/>
</dbReference>